<gene>
    <name evidence="5" type="ORF">MSYG_2405</name>
</gene>
<dbReference type="EMBL" id="LT671823">
    <property type="protein sequence ID" value="SHO78063.1"/>
    <property type="molecule type" value="Genomic_DNA"/>
</dbReference>
<keyword evidence="6" id="KW-1185">Reference proteome</keyword>
<dbReference type="SMART" id="SM00320">
    <property type="entry name" value="WD40"/>
    <property type="match status" value="6"/>
</dbReference>
<dbReference type="Pfam" id="PF08232">
    <property type="entry name" value="Striatin"/>
    <property type="match status" value="1"/>
</dbReference>
<feature type="repeat" description="WD" evidence="2">
    <location>
        <begin position="546"/>
        <end position="579"/>
    </location>
</feature>
<dbReference type="InterPro" id="IPR036322">
    <property type="entry name" value="WD40_repeat_dom_sf"/>
</dbReference>
<evidence type="ECO:0000313" key="6">
    <source>
        <dbReference type="Proteomes" id="UP000186303"/>
    </source>
</evidence>
<feature type="domain" description="Striatin N-terminal" evidence="4">
    <location>
        <begin position="30"/>
        <end position="176"/>
    </location>
</feature>
<feature type="compositionally biased region" description="Polar residues" evidence="3">
    <location>
        <begin position="261"/>
        <end position="270"/>
    </location>
</feature>
<dbReference type="VEuPathDB" id="FungiDB:MSYG_2405"/>
<dbReference type="Pfam" id="PF00400">
    <property type="entry name" value="WD40"/>
    <property type="match status" value="5"/>
</dbReference>
<dbReference type="SUPFAM" id="SSF50978">
    <property type="entry name" value="WD40 repeat-like"/>
    <property type="match status" value="1"/>
</dbReference>
<sequence>MTSYSSNEASHGSGNHTNQELSSQGVPEYNLSGVLHFLQSEWRRYEHDRNTWAIERAELRARIALLEGERRSVENLKTDLLRRIKMLELALRQERMKSAPNGSTPATTAVPNKMLERVASTSHPEDMPDSTKLTSRAATPSNNMPKLPMGMKDSKGRAKSREFLQQCLQEIAYLTSNATLNPIIHTTDPTDPDSASQPPRPQFVVSPQSAPAQEVAPVSNHIAGPNAEANTPAAAKEADSSAKLSVPSQPPFDSPEDVMPVSSSRGNPAVQQPDKVPDVQLWHPHGSFSSHLDAVRALVYDGSGEGLFTASDDCTIKYWRMLPTAAQTGQSKPVAELLTTLRGHEAAVTCLAYSKTHNILYSGSLDASIRQWNIPSNTPSKSETVSLCLSTVLPGSEQAVWGLSLFPYNGQEDMLLVSVSASGKIQLWNTSEKEPQPLLSWDYFGTDPAHEVQEERKSLSSIPVPTYVTKCPANLQVCVVSFTNGTVKLFNLVDGKELMAFKPPFDSHAQANMVVGHPTLPLVATAHEDNYIHVYDIRANACVLSLHAHRDSVTCLDIDPSGLTFVSGSHNGTVRFWDLMKMGEADSSVPTYQAKCFQEVQAHEVQSQEGVLAVAFHPSSPLVATSGADGTVRMYG</sequence>
<protein>
    <submittedName>
        <fullName evidence="5">Similar to S.cerevisiae protein RSA4 (WD-repeat protein involved in ribosome biogenesis)</fullName>
    </submittedName>
</protein>
<reference evidence="6" key="1">
    <citation type="journal article" date="2017" name="Nucleic Acids Res.">
        <title>Proteogenomics produces comprehensive and highly accurate protein-coding gene annotation in a complete genome assembly of Malassezia sympodialis.</title>
        <authorList>
            <person name="Zhu Y."/>
            <person name="Engstroem P.G."/>
            <person name="Tellgren-Roth C."/>
            <person name="Baudo C.D."/>
            <person name="Kennell J.C."/>
            <person name="Sun S."/>
            <person name="Billmyre R.B."/>
            <person name="Schroeder M.S."/>
            <person name="Andersson A."/>
            <person name="Holm T."/>
            <person name="Sigurgeirsson B."/>
            <person name="Wu G."/>
            <person name="Sankaranarayanan S.R."/>
            <person name="Siddharthan R."/>
            <person name="Sanyal K."/>
            <person name="Lundeberg J."/>
            <person name="Nystedt B."/>
            <person name="Boekhout T."/>
            <person name="Dawson T.L. Jr."/>
            <person name="Heitman J."/>
            <person name="Scheynius A."/>
            <person name="Lehtioe J."/>
        </authorList>
    </citation>
    <scope>NUCLEOTIDE SEQUENCE [LARGE SCALE GENOMIC DNA]</scope>
    <source>
        <strain evidence="6">ATCC 42132</strain>
    </source>
</reference>
<feature type="region of interest" description="Disordered" evidence="3">
    <location>
        <begin position="183"/>
        <end position="274"/>
    </location>
</feature>
<dbReference type="STRING" id="1230383.A0A1M8A6I2"/>
<dbReference type="CDD" id="cd00200">
    <property type="entry name" value="WD40"/>
    <property type="match status" value="1"/>
</dbReference>
<dbReference type="OMA" id="SKCSQEV"/>
<proteinExistence type="predicted"/>
<feature type="repeat" description="WD" evidence="2">
    <location>
        <begin position="341"/>
        <end position="382"/>
    </location>
</feature>
<evidence type="ECO:0000256" key="2">
    <source>
        <dbReference type="PROSITE-ProRule" id="PRU00221"/>
    </source>
</evidence>
<evidence type="ECO:0000256" key="1">
    <source>
        <dbReference type="ARBA" id="ARBA00023054"/>
    </source>
</evidence>
<keyword evidence="1" id="KW-0175">Coiled coil</keyword>
<dbReference type="Proteomes" id="UP000186303">
    <property type="component" value="Chromosome 3"/>
</dbReference>
<feature type="repeat" description="WD" evidence="2">
    <location>
        <begin position="604"/>
        <end position="636"/>
    </location>
</feature>
<feature type="compositionally biased region" description="Low complexity" evidence="3">
    <location>
        <begin position="223"/>
        <end position="235"/>
    </location>
</feature>
<dbReference type="InterPro" id="IPR015943">
    <property type="entry name" value="WD40/YVTN_repeat-like_dom_sf"/>
</dbReference>
<dbReference type="Gene3D" id="2.130.10.10">
    <property type="entry name" value="YVTN repeat-like/Quinoprotein amine dehydrogenase"/>
    <property type="match status" value="2"/>
</dbReference>
<dbReference type="OrthoDB" id="727118at2759"/>
<feature type="compositionally biased region" description="Polar residues" evidence="3">
    <location>
        <begin position="131"/>
        <end position="144"/>
    </location>
</feature>
<dbReference type="InterPro" id="IPR013258">
    <property type="entry name" value="Striatin_N"/>
</dbReference>
<feature type="compositionally biased region" description="Polar residues" evidence="3">
    <location>
        <begin position="187"/>
        <end position="197"/>
    </location>
</feature>
<name>A0A1M8A6I2_MALS4</name>
<keyword evidence="2" id="KW-0853">WD repeat</keyword>
<feature type="repeat" description="WD" evidence="2">
    <location>
        <begin position="288"/>
        <end position="321"/>
    </location>
</feature>
<evidence type="ECO:0000259" key="4">
    <source>
        <dbReference type="Pfam" id="PF08232"/>
    </source>
</evidence>
<dbReference type="PANTHER" id="PTHR15653:SF0">
    <property type="entry name" value="CONNECTOR OF KINASE TO AP-1, ISOFORM E"/>
    <property type="match status" value="1"/>
</dbReference>
<evidence type="ECO:0000313" key="5">
    <source>
        <dbReference type="EMBL" id="SHO78063.1"/>
    </source>
</evidence>
<dbReference type="PANTHER" id="PTHR15653">
    <property type="entry name" value="STRIATIN"/>
    <property type="match status" value="1"/>
</dbReference>
<feature type="region of interest" description="Disordered" evidence="3">
    <location>
        <begin position="120"/>
        <end position="158"/>
    </location>
</feature>
<organism evidence="5 6">
    <name type="scientific">Malassezia sympodialis (strain ATCC 42132)</name>
    <name type="common">Atopic eczema-associated yeast</name>
    <dbReference type="NCBI Taxonomy" id="1230383"/>
    <lineage>
        <taxon>Eukaryota</taxon>
        <taxon>Fungi</taxon>
        <taxon>Dikarya</taxon>
        <taxon>Basidiomycota</taxon>
        <taxon>Ustilaginomycotina</taxon>
        <taxon>Malasseziomycetes</taxon>
        <taxon>Malasseziales</taxon>
        <taxon>Malasseziaceae</taxon>
        <taxon>Malassezia</taxon>
    </lineage>
</organism>
<feature type="region of interest" description="Disordered" evidence="3">
    <location>
        <begin position="1"/>
        <end position="24"/>
    </location>
</feature>
<accession>A0A1M8A6I2</accession>
<dbReference type="AlphaFoldDB" id="A0A1M8A6I2"/>
<evidence type="ECO:0000256" key="3">
    <source>
        <dbReference type="SAM" id="MobiDB-lite"/>
    </source>
</evidence>
<dbReference type="PROSITE" id="PS50082">
    <property type="entry name" value="WD_REPEATS_2"/>
    <property type="match status" value="4"/>
</dbReference>
<dbReference type="InterPro" id="IPR051488">
    <property type="entry name" value="WD_repeat_striatin"/>
</dbReference>
<dbReference type="Gene3D" id="1.20.5.300">
    <property type="match status" value="1"/>
</dbReference>
<dbReference type="PROSITE" id="PS50294">
    <property type="entry name" value="WD_REPEATS_REGION"/>
    <property type="match status" value="4"/>
</dbReference>
<dbReference type="InterPro" id="IPR001680">
    <property type="entry name" value="WD40_rpt"/>
</dbReference>